<keyword evidence="3" id="KW-1185">Reference proteome</keyword>
<evidence type="ECO:0000313" key="2">
    <source>
        <dbReference type="EMBL" id="PST84107.1"/>
    </source>
</evidence>
<keyword evidence="1" id="KW-1133">Transmembrane helix</keyword>
<keyword evidence="1" id="KW-0812">Transmembrane</keyword>
<dbReference type="OrthoDB" id="799545at2"/>
<keyword evidence="1" id="KW-0472">Membrane</keyword>
<accession>A0A2T3HNX4</accession>
<reference evidence="2 3" key="1">
    <citation type="submission" date="2018-03" db="EMBL/GenBank/DDBJ databases">
        <authorList>
            <person name="Keele B.F."/>
        </authorList>
    </citation>
    <scope>NUCLEOTIDE SEQUENCE [LARGE SCALE GENOMIC DNA]</scope>
    <source>
        <strain evidence="2 3">YL28-9</strain>
    </source>
</reference>
<feature type="transmembrane region" description="Helical" evidence="1">
    <location>
        <begin position="45"/>
        <end position="69"/>
    </location>
</feature>
<proteinExistence type="predicted"/>
<evidence type="ECO:0000313" key="3">
    <source>
        <dbReference type="Proteomes" id="UP000240912"/>
    </source>
</evidence>
<evidence type="ECO:0000256" key="1">
    <source>
        <dbReference type="SAM" id="Phobius"/>
    </source>
</evidence>
<evidence type="ECO:0008006" key="4">
    <source>
        <dbReference type="Google" id="ProtNLM"/>
    </source>
</evidence>
<dbReference type="Proteomes" id="UP000240912">
    <property type="component" value="Unassembled WGS sequence"/>
</dbReference>
<protein>
    <recommendedName>
        <fullName evidence="4">DUF3098 domain-containing protein</fullName>
    </recommendedName>
</protein>
<organism evidence="2 3">
    <name type="scientific">Pedobacter yulinensis</name>
    <dbReference type="NCBI Taxonomy" id="2126353"/>
    <lineage>
        <taxon>Bacteria</taxon>
        <taxon>Pseudomonadati</taxon>
        <taxon>Bacteroidota</taxon>
        <taxon>Sphingobacteriia</taxon>
        <taxon>Sphingobacteriales</taxon>
        <taxon>Sphingobacteriaceae</taxon>
        <taxon>Pedobacter</taxon>
    </lineage>
</organism>
<comment type="caution">
    <text evidence="2">The sequence shown here is derived from an EMBL/GenBank/DDBJ whole genome shotgun (WGS) entry which is preliminary data.</text>
</comment>
<dbReference type="EMBL" id="PYLS01000004">
    <property type="protein sequence ID" value="PST84107.1"/>
    <property type="molecule type" value="Genomic_DNA"/>
</dbReference>
<feature type="transmembrane region" description="Helical" evidence="1">
    <location>
        <begin position="20"/>
        <end position="39"/>
    </location>
</feature>
<dbReference type="RefSeq" id="WP_107214196.1">
    <property type="nucleotide sequence ID" value="NZ_KZ686268.1"/>
</dbReference>
<sequence>MEQPIRHNTPSMQKANQPGIYTTIIVGVLIAMVGTYLRFAFDSFMLSLVSWIILFVGAVVSIAGVFKILKA</sequence>
<dbReference type="AlphaFoldDB" id="A0A2T3HNX4"/>
<name>A0A2T3HNX4_9SPHI</name>
<gene>
    <name evidence="2" type="ORF">C7T94_05080</name>
</gene>